<dbReference type="InterPro" id="IPR047857">
    <property type="entry name" value="Snurportin1_C"/>
</dbReference>
<evidence type="ECO:0000256" key="6">
    <source>
        <dbReference type="ARBA" id="ARBA00022532"/>
    </source>
</evidence>
<keyword evidence="10" id="KW-0560">Oxidoreductase</keyword>
<comment type="caution">
    <text evidence="15">The sequence shown here is derived from an EMBL/GenBank/DDBJ whole genome shotgun (WGS) entry which is preliminary data.</text>
</comment>
<gene>
    <name evidence="15" type="ORF">pipiens_020331</name>
</gene>
<dbReference type="GO" id="GO:0006097">
    <property type="term" value="P:glyoxylate cycle"/>
    <property type="evidence" value="ECO:0007669"/>
    <property type="project" value="UniProtKB-KW"/>
</dbReference>
<feature type="domain" description="Isopropylmalate dehydrogenase-like" evidence="14">
    <location>
        <begin position="9"/>
        <end position="394"/>
    </location>
</feature>
<keyword evidence="11" id="KW-0464">Manganese</keyword>
<keyword evidence="6" id="KW-0816">Tricarboxylic acid cycle</keyword>
<dbReference type="SUPFAM" id="SSF53659">
    <property type="entry name" value="Isocitrate/Isopropylmalate dehydrogenase-like"/>
    <property type="match status" value="1"/>
</dbReference>
<dbReference type="Proteomes" id="UP001562425">
    <property type="component" value="Unassembled WGS sequence"/>
</dbReference>
<dbReference type="NCBIfam" id="NF006156">
    <property type="entry name" value="PRK08299.1"/>
    <property type="match status" value="1"/>
</dbReference>
<dbReference type="AlphaFoldDB" id="A0ABD1CKN5"/>
<evidence type="ECO:0000313" key="16">
    <source>
        <dbReference type="Proteomes" id="UP001562425"/>
    </source>
</evidence>
<evidence type="ECO:0000259" key="14">
    <source>
        <dbReference type="SMART" id="SM01329"/>
    </source>
</evidence>
<keyword evidence="9" id="KW-0521">NADP</keyword>
<comment type="cofactor">
    <cofactor evidence="1">
        <name>Mn(2+)</name>
        <dbReference type="ChEBI" id="CHEBI:29035"/>
    </cofactor>
</comment>
<evidence type="ECO:0000313" key="15">
    <source>
        <dbReference type="EMBL" id="KAL1376955.1"/>
    </source>
</evidence>
<sequence length="564" mass="64185">MAQKIKAGPVVDVLGDEMTRIIWDSIKEKLILPFLDIELHTFDLGIEHRDKTDDQVTVDCAEAIKKYNVGIKCATITPDEARVEEFKLKQMWRSPNGTIRNILGGTVFREAIICKNVPRLVPGWEKPIVIGRHAHGDQYKATDFVVPGAGTLELTFTPSSGGEPISYVVNQYKGPGVAMAMYNLDDSIKDFAHSSFKVALDRKFPLYLSTKNTILKKYDGRFKDIFQEIYEADYKKQYEAAGIWYEHRLIDDMVAYCMKAEGGFVWACKNYDGDVQSDTVAQGFGSLGLMTSVLVCPDGKTVEAEAAHGTVTRHYRQYQQGKETSTNPIASIFAWTRGLLHRAKLDNNAELKKFAETLEKVCIDTIESGFMTKDLAICIKGMSGVKRSDYLETFERISLKMTDSDSDSVSRFTDLYKNKSRKEEQQCERRRTLLEEQKLYRQSELDAGRPGLLELIEAEQSTDSDCSDAVHRRSRPKIWYSKLYRDKVQLSEWMYERPEDLDNWFMVPCPSGTRCLVVIRKGLAVAYDKEGRSITRFATGLGKRQRVTVLDCFLVKENPDLLRD</sequence>
<organism evidence="15 16">
    <name type="scientific">Culex pipiens pipiens</name>
    <name type="common">Northern house mosquito</name>
    <dbReference type="NCBI Taxonomy" id="38569"/>
    <lineage>
        <taxon>Eukaryota</taxon>
        <taxon>Metazoa</taxon>
        <taxon>Ecdysozoa</taxon>
        <taxon>Arthropoda</taxon>
        <taxon>Hexapoda</taxon>
        <taxon>Insecta</taxon>
        <taxon>Pterygota</taxon>
        <taxon>Neoptera</taxon>
        <taxon>Endopterygota</taxon>
        <taxon>Diptera</taxon>
        <taxon>Nematocera</taxon>
        <taxon>Culicoidea</taxon>
        <taxon>Culicidae</taxon>
        <taxon>Culicinae</taxon>
        <taxon>Culicini</taxon>
        <taxon>Culex</taxon>
        <taxon>Culex</taxon>
    </lineage>
</organism>
<comment type="similarity">
    <text evidence="3">Belongs to the isocitrate and isopropylmalate dehydrogenases family.</text>
</comment>
<proteinExistence type="inferred from homology"/>
<dbReference type="EMBL" id="JBEHCU010011281">
    <property type="protein sequence ID" value="KAL1376955.1"/>
    <property type="molecule type" value="Genomic_DNA"/>
</dbReference>
<keyword evidence="16" id="KW-1185">Reference proteome</keyword>
<evidence type="ECO:0000256" key="7">
    <source>
        <dbReference type="ARBA" id="ARBA00022723"/>
    </source>
</evidence>
<reference evidence="15 16" key="1">
    <citation type="submission" date="2024-05" db="EMBL/GenBank/DDBJ databases">
        <title>Culex pipiens pipiens assembly and annotation.</title>
        <authorList>
            <person name="Alout H."/>
            <person name="Durand T."/>
        </authorList>
    </citation>
    <scope>NUCLEOTIDE SEQUENCE [LARGE SCALE GENOMIC DNA]</scope>
    <source>
        <strain evidence="15">HA-2024</strain>
        <tissue evidence="15">Whole body</tissue>
    </source>
</reference>
<evidence type="ECO:0000256" key="2">
    <source>
        <dbReference type="ARBA" id="ARBA00001946"/>
    </source>
</evidence>
<dbReference type="InterPro" id="IPR004790">
    <property type="entry name" value="Isocitrate_DH_NADP"/>
</dbReference>
<protein>
    <recommendedName>
        <fullName evidence="4">isocitrate dehydrogenase (NADP(+))</fullName>
        <ecNumber evidence="4">1.1.1.42</ecNumber>
    </recommendedName>
    <alternativeName>
        <fullName evidence="12">NADP(+)-specific ICDH</fullName>
    </alternativeName>
    <alternativeName>
        <fullName evidence="13">Oxalosuccinate decarboxylase</fullName>
    </alternativeName>
</protein>
<dbReference type="GO" id="GO:0004450">
    <property type="term" value="F:isocitrate dehydrogenase (NADP+) activity"/>
    <property type="evidence" value="ECO:0007669"/>
    <property type="project" value="UniProtKB-EC"/>
</dbReference>
<keyword evidence="8" id="KW-0460">Magnesium</keyword>
<keyword evidence="5" id="KW-0329">Glyoxylate bypass</keyword>
<dbReference type="GO" id="GO:0046872">
    <property type="term" value="F:metal ion binding"/>
    <property type="evidence" value="ECO:0007669"/>
    <property type="project" value="UniProtKB-KW"/>
</dbReference>
<dbReference type="SMART" id="SM01329">
    <property type="entry name" value="Iso_dh"/>
    <property type="match status" value="1"/>
</dbReference>
<evidence type="ECO:0000256" key="11">
    <source>
        <dbReference type="ARBA" id="ARBA00023211"/>
    </source>
</evidence>
<dbReference type="InterPro" id="IPR019818">
    <property type="entry name" value="IsoCit/isopropylmalate_DH_CS"/>
</dbReference>
<dbReference type="PANTHER" id="PTHR11822">
    <property type="entry name" value="NADP-SPECIFIC ISOCITRATE DEHYDROGENASE"/>
    <property type="match status" value="1"/>
</dbReference>
<evidence type="ECO:0000256" key="13">
    <source>
        <dbReference type="ARBA" id="ARBA00031098"/>
    </source>
</evidence>
<evidence type="ECO:0000256" key="12">
    <source>
        <dbReference type="ARBA" id="ARBA00029990"/>
    </source>
</evidence>
<evidence type="ECO:0000256" key="8">
    <source>
        <dbReference type="ARBA" id="ARBA00022842"/>
    </source>
</evidence>
<evidence type="ECO:0000256" key="4">
    <source>
        <dbReference type="ARBA" id="ARBA00013013"/>
    </source>
</evidence>
<evidence type="ECO:0000256" key="5">
    <source>
        <dbReference type="ARBA" id="ARBA00022435"/>
    </source>
</evidence>
<evidence type="ECO:0000256" key="10">
    <source>
        <dbReference type="ARBA" id="ARBA00023002"/>
    </source>
</evidence>
<comment type="cofactor">
    <cofactor evidence="2">
        <name>Mg(2+)</name>
        <dbReference type="ChEBI" id="CHEBI:18420"/>
    </cofactor>
</comment>
<dbReference type="NCBIfam" id="TIGR00127">
    <property type="entry name" value="nadp_idh_euk"/>
    <property type="match status" value="1"/>
</dbReference>
<dbReference type="PANTHER" id="PTHR11822:SF21">
    <property type="entry name" value="ISOCITRATE DEHYDROGENASE [NADP], MITOCHONDRIAL"/>
    <property type="match status" value="1"/>
</dbReference>
<keyword evidence="7" id="KW-0479">Metal-binding</keyword>
<dbReference type="Gene3D" id="3.40.718.10">
    <property type="entry name" value="Isopropylmalate Dehydrogenase"/>
    <property type="match status" value="1"/>
</dbReference>
<evidence type="ECO:0000256" key="3">
    <source>
        <dbReference type="ARBA" id="ARBA00007769"/>
    </source>
</evidence>
<feature type="non-terminal residue" evidence="15">
    <location>
        <position position="564"/>
    </location>
</feature>
<name>A0ABD1CKN5_CULPP</name>
<dbReference type="Pfam" id="PF21974">
    <property type="entry name" value="SPN1_m3Gcap_bd"/>
    <property type="match status" value="1"/>
</dbReference>
<dbReference type="GO" id="GO:0006099">
    <property type="term" value="P:tricarboxylic acid cycle"/>
    <property type="evidence" value="ECO:0007669"/>
    <property type="project" value="UniProtKB-KW"/>
</dbReference>
<dbReference type="EC" id="1.1.1.42" evidence="4"/>
<dbReference type="SUPFAM" id="SSF56091">
    <property type="entry name" value="DNA ligase/mRNA capping enzyme, catalytic domain"/>
    <property type="match status" value="1"/>
</dbReference>
<dbReference type="Pfam" id="PF00180">
    <property type="entry name" value="Iso_dh"/>
    <property type="match status" value="1"/>
</dbReference>
<dbReference type="Gene3D" id="3.30.470.30">
    <property type="entry name" value="DNA ligase/mRNA capping enzyme"/>
    <property type="match status" value="1"/>
</dbReference>
<dbReference type="InterPro" id="IPR024084">
    <property type="entry name" value="IsoPropMal-DH-like_dom"/>
</dbReference>
<dbReference type="FunFam" id="3.40.718.10:FF:000002">
    <property type="entry name" value="Isocitrate dehydrogenase [NADP]"/>
    <property type="match status" value="1"/>
</dbReference>
<accession>A0ABD1CKN5</accession>
<dbReference type="PROSITE" id="PS00470">
    <property type="entry name" value="IDH_IMDH"/>
    <property type="match status" value="1"/>
</dbReference>
<evidence type="ECO:0000256" key="1">
    <source>
        <dbReference type="ARBA" id="ARBA00001936"/>
    </source>
</evidence>
<evidence type="ECO:0000256" key="9">
    <source>
        <dbReference type="ARBA" id="ARBA00022857"/>
    </source>
</evidence>